<dbReference type="PANTHER" id="PTHR19303:SF71">
    <property type="entry name" value="ZINC FINGER PHD-TYPE DOMAIN-CONTAINING PROTEIN"/>
    <property type="match status" value="1"/>
</dbReference>
<dbReference type="GO" id="GO:0005634">
    <property type="term" value="C:nucleus"/>
    <property type="evidence" value="ECO:0007669"/>
    <property type="project" value="TreeGrafter"/>
</dbReference>
<accession>A0AAU9TYX6</accession>
<name>A0AAU9TYX6_EUPED</name>
<dbReference type="PANTHER" id="PTHR19303">
    <property type="entry name" value="TRANSPOSON"/>
    <property type="match status" value="1"/>
</dbReference>
<dbReference type="Pfam" id="PF03184">
    <property type="entry name" value="DDE_1"/>
    <property type="match status" value="1"/>
</dbReference>
<reference evidence="2" key="1">
    <citation type="submission" date="2022-03" db="EMBL/GenBank/DDBJ databases">
        <authorList>
            <person name="Tunstrom K."/>
        </authorList>
    </citation>
    <scope>NUCLEOTIDE SEQUENCE</scope>
</reference>
<dbReference type="Gene3D" id="3.30.420.10">
    <property type="entry name" value="Ribonuclease H-like superfamily/Ribonuclease H"/>
    <property type="match status" value="1"/>
</dbReference>
<dbReference type="Proteomes" id="UP001153954">
    <property type="component" value="Unassembled WGS sequence"/>
</dbReference>
<evidence type="ECO:0000259" key="1">
    <source>
        <dbReference type="Pfam" id="PF03184"/>
    </source>
</evidence>
<proteinExistence type="predicted"/>
<dbReference type="EMBL" id="CAKOGL010000011">
    <property type="protein sequence ID" value="CAH2092078.1"/>
    <property type="molecule type" value="Genomic_DNA"/>
</dbReference>
<dbReference type="GO" id="GO:0003677">
    <property type="term" value="F:DNA binding"/>
    <property type="evidence" value="ECO:0007669"/>
    <property type="project" value="TreeGrafter"/>
</dbReference>
<dbReference type="InterPro" id="IPR004875">
    <property type="entry name" value="DDE_SF_endonuclease_dom"/>
</dbReference>
<keyword evidence="3" id="KW-1185">Reference proteome</keyword>
<feature type="domain" description="DDE-1" evidence="1">
    <location>
        <begin position="38"/>
        <end position="167"/>
    </location>
</feature>
<evidence type="ECO:0000313" key="3">
    <source>
        <dbReference type="Proteomes" id="UP001153954"/>
    </source>
</evidence>
<dbReference type="InterPro" id="IPR050863">
    <property type="entry name" value="CenT-Element_Derived"/>
</dbReference>
<comment type="caution">
    <text evidence="2">The sequence shown here is derived from an EMBL/GenBank/DDBJ whole genome shotgun (WGS) entry which is preliminary data.</text>
</comment>
<organism evidence="2 3">
    <name type="scientific">Euphydryas editha</name>
    <name type="common">Edith's checkerspot</name>
    <dbReference type="NCBI Taxonomy" id="104508"/>
    <lineage>
        <taxon>Eukaryota</taxon>
        <taxon>Metazoa</taxon>
        <taxon>Ecdysozoa</taxon>
        <taxon>Arthropoda</taxon>
        <taxon>Hexapoda</taxon>
        <taxon>Insecta</taxon>
        <taxon>Pterygota</taxon>
        <taxon>Neoptera</taxon>
        <taxon>Endopterygota</taxon>
        <taxon>Lepidoptera</taxon>
        <taxon>Glossata</taxon>
        <taxon>Ditrysia</taxon>
        <taxon>Papilionoidea</taxon>
        <taxon>Nymphalidae</taxon>
        <taxon>Nymphalinae</taxon>
        <taxon>Euphydryas</taxon>
    </lineage>
</organism>
<evidence type="ECO:0000313" key="2">
    <source>
        <dbReference type="EMBL" id="CAH2092078.1"/>
    </source>
</evidence>
<gene>
    <name evidence="2" type="ORF">EEDITHA_LOCUS7875</name>
</gene>
<sequence>MDECGVNTVPKKIPKVVSMKGKKLVGKIVSAERGQTITLVCAMSVTGNFIPPAFIFARKRMQGYLLNNAPHGSIGMVSDSGFINSELFIDYLYHFKDNVQPTNDNHILFILYNHSSHISLAAINFCRDNNIHVLTLTPHSSHKMQPLDRGFFSPLKVKFAYECDKWLSHHLGRVIG</sequence>
<protein>
    <recommendedName>
        <fullName evidence="1">DDE-1 domain-containing protein</fullName>
    </recommendedName>
</protein>
<dbReference type="InterPro" id="IPR036397">
    <property type="entry name" value="RNaseH_sf"/>
</dbReference>
<dbReference type="AlphaFoldDB" id="A0AAU9TYX6"/>